<evidence type="ECO:0000256" key="6">
    <source>
        <dbReference type="ARBA" id="ARBA00022824"/>
    </source>
</evidence>
<name>F2RTQ5_TRIT1</name>
<keyword evidence="13" id="KW-1185">Reference proteome</keyword>
<dbReference type="AlphaFoldDB" id="F2RTQ5"/>
<dbReference type="InterPro" id="IPR027417">
    <property type="entry name" value="P-loop_NTPase"/>
</dbReference>
<keyword evidence="10" id="KW-0675">Receptor</keyword>
<gene>
    <name evidence="12" type="ORF">TESG_02212</name>
</gene>
<proteinExistence type="inferred from homology"/>
<dbReference type="InterPro" id="IPR019009">
    <property type="entry name" value="SRP_receptor_beta_su"/>
</dbReference>
<evidence type="ECO:0000256" key="8">
    <source>
        <dbReference type="ARBA" id="ARBA00023134"/>
    </source>
</evidence>
<keyword evidence="4 11" id="KW-0812">Transmembrane</keyword>
<dbReference type="Gene3D" id="3.40.50.300">
    <property type="entry name" value="P-loop containing nucleotide triphosphate hydrolases"/>
    <property type="match status" value="1"/>
</dbReference>
<evidence type="ECO:0000256" key="9">
    <source>
        <dbReference type="ARBA" id="ARBA00023136"/>
    </source>
</evidence>
<evidence type="ECO:0000256" key="10">
    <source>
        <dbReference type="ARBA" id="ARBA00023170"/>
    </source>
</evidence>
<evidence type="ECO:0000256" key="5">
    <source>
        <dbReference type="ARBA" id="ARBA00022741"/>
    </source>
</evidence>
<evidence type="ECO:0000256" key="11">
    <source>
        <dbReference type="SAM" id="Phobius"/>
    </source>
</evidence>
<protein>
    <recommendedName>
        <fullName evidence="3">Signal recognition particle receptor subunit beta</fullName>
    </recommendedName>
</protein>
<evidence type="ECO:0000256" key="2">
    <source>
        <dbReference type="ARBA" id="ARBA00005619"/>
    </source>
</evidence>
<dbReference type="Pfam" id="PF09439">
    <property type="entry name" value="SRPRB"/>
    <property type="match status" value="1"/>
</dbReference>
<organism evidence="12 13">
    <name type="scientific">Trichophyton tonsurans (strain CBS 112818)</name>
    <name type="common">Scalp ringworm fungus</name>
    <dbReference type="NCBI Taxonomy" id="647933"/>
    <lineage>
        <taxon>Eukaryota</taxon>
        <taxon>Fungi</taxon>
        <taxon>Dikarya</taxon>
        <taxon>Ascomycota</taxon>
        <taxon>Pezizomycotina</taxon>
        <taxon>Eurotiomycetes</taxon>
        <taxon>Eurotiomycetidae</taxon>
        <taxon>Onygenales</taxon>
        <taxon>Arthrodermataceae</taxon>
        <taxon>Trichophyton</taxon>
    </lineage>
</organism>
<comment type="similarity">
    <text evidence="2">Belongs to the SRP receptor beta subunit family.</text>
</comment>
<keyword evidence="5" id="KW-0547">Nucleotide-binding</keyword>
<dbReference type="PRINTS" id="PR00449">
    <property type="entry name" value="RASTRNSFRMNG"/>
</dbReference>
<dbReference type="GO" id="GO:0005525">
    <property type="term" value="F:GTP binding"/>
    <property type="evidence" value="ECO:0007669"/>
    <property type="project" value="UniProtKB-KW"/>
</dbReference>
<dbReference type="HOGENOM" id="CLU_052538_0_0_1"/>
<keyword evidence="6" id="KW-0256">Endoplasmic reticulum</keyword>
<keyword evidence="9 11" id="KW-0472">Membrane</keyword>
<evidence type="ECO:0000313" key="13">
    <source>
        <dbReference type="Proteomes" id="UP000009172"/>
    </source>
</evidence>
<dbReference type="SUPFAM" id="SSF52540">
    <property type="entry name" value="P-loop containing nucleoside triphosphate hydrolases"/>
    <property type="match status" value="1"/>
</dbReference>
<reference evidence="13" key="1">
    <citation type="journal article" date="2012" name="MBio">
        <title>Comparative genome analysis of Trichophyton rubrum and related dermatophytes reveals candidate genes involved in infection.</title>
        <authorList>
            <person name="Martinez D.A."/>
            <person name="Oliver B.G."/>
            <person name="Graeser Y."/>
            <person name="Goldberg J.M."/>
            <person name="Li W."/>
            <person name="Martinez-Rossi N.M."/>
            <person name="Monod M."/>
            <person name="Shelest E."/>
            <person name="Barton R.C."/>
            <person name="Birch E."/>
            <person name="Brakhage A.A."/>
            <person name="Chen Z."/>
            <person name="Gurr S.J."/>
            <person name="Heiman D."/>
            <person name="Heitman J."/>
            <person name="Kosti I."/>
            <person name="Rossi A."/>
            <person name="Saif S."/>
            <person name="Samalova M."/>
            <person name="Saunders C.W."/>
            <person name="Shea T."/>
            <person name="Summerbell R.C."/>
            <person name="Xu J."/>
            <person name="Young S."/>
            <person name="Zeng Q."/>
            <person name="Birren B.W."/>
            <person name="Cuomo C.A."/>
            <person name="White T.C."/>
        </authorList>
    </citation>
    <scope>NUCLEOTIDE SEQUENCE [LARGE SCALE GENOMIC DNA]</scope>
    <source>
        <strain evidence="13">CBS 112818</strain>
    </source>
</reference>
<dbReference type="OrthoDB" id="41266at2759"/>
<comment type="subcellular location">
    <subcellularLocation>
        <location evidence="1">Endoplasmic reticulum membrane</location>
        <topology evidence="1">Single-pass membrane protein</topology>
    </subcellularLocation>
</comment>
<evidence type="ECO:0000256" key="4">
    <source>
        <dbReference type="ARBA" id="ARBA00022692"/>
    </source>
</evidence>
<keyword evidence="8" id="KW-0342">GTP-binding</keyword>
<sequence length="363" mass="39648">MDLPGQFVCDKSKEPKVQSSGVVRVKTATAFVHTASRDPTLYKGAQLWIRDLRRTAKHRNARCNGTPASEIATNLLSANPVAIVVTCLVAFLLPLALHLFLYRTAPTSKSDQFILLGSSGSGKTALCAKLEKGTSSNLGPRPTHTSQVSSTFPVALHPAIRKGSDKYRSVNDPTLAQAAKQRVTFSLRDTPGHGKLRDLEVIAQLLDPAKQKQSRTKVRGVIFMIDASTLMDAGQLADIARYLYDVLIILHHFSASTRARSTPVLVAANKQDLFAAIPPAMVKEKLEAEIEAVRETRRKGVINPDAEGDDETDAFGSRPFTFQLLEEESGVKVDFLGGSVTTDYRDDATSGLRSWEEWMGQCL</sequence>
<evidence type="ECO:0000256" key="1">
    <source>
        <dbReference type="ARBA" id="ARBA00004389"/>
    </source>
</evidence>
<accession>F2RTQ5</accession>
<keyword evidence="7 11" id="KW-1133">Transmembrane helix</keyword>
<dbReference type="Proteomes" id="UP000009172">
    <property type="component" value="Unassembled WGS sequence"/>
</dbReference>
<dbReference type="GO" id="GO:0005789">
    <property type="term" value="C:endoplasmic reticulum membrane"/>
    <property type="evidence" value="ECO:0007669"/>
    <property type="project" value="UniProtKB-SubCell"/>
</dbReference>
<evidence type="ECO:0000256" key="3">
    <source>
        <dbReference type="ARBA" id="ARBA00020256"/>
    </source>
</evidence>
<evidence type="ECO:0000256" key="7">
    <source>
        <dbReference type="ARBA" id="ARBA00022989"/>
    </source>
</evidence>
<evidence type="ECO:0000313" key="12">
    <source>
        <dbReference type="EMBL" id="EGD94704.1"/>
    </source>
</evidence>
<dbReference type="EMBL" id="GG698484">
    <property type="protein sequence ID" value="EGD94704.1"/>
    <property type="molecule type" value="Genomic_DNA"/>
</dbReference>
<feature type="transmembrane region" description="Helical" evidence="11">
    <location>
        <begin position="81"/>
        <end position="102"/>
    </location>
</feature>